<dbReference type="Gene3D" id="1.10.10.10">
    <property type="entry name" value="Winged helix-like DNA-binding domain superfamily/Winged helix DNA-binding domain"/>
    <property type="match status" value="1"/>
</dbReference>
<organism evidence="2 3">
    <name type="scientific">Streptomyces regalis</name>
    <dbReference type="NCBI Taxonomy" id="68262"/>
    <lineage>
        <taxon>Bacteria</taxon>
        <taxon>Bacillati</taxon>
        <taxon>Actinomycetota</taxon>
        <taxon>Actinomycetes</taxon>
        <taxon>Kitasatosporales</taxon>
        <taxon>Streptomycetaceae</taxon>
        <taxon>Streptomyces</taxon>
    </lineage>
</organism>
<feature type="domain" description="HTH marR-type" evidence="1">
    <location>
        <begin position="10"/>
        <end position="144"/>
    </location>
</feature>
<protein>
    <submittedName>
        <fullName evidence="2">MarR family transcriptional regulator</fullName>
    </submittedName>
</protein>
<evidence type="ECO:0000259" key="1">
    <source>
        <dbReference type="PROSITE" id="PS50995"/>
    </source>
</evidence>
<dbReference type="PRINTS" id="PR00598">
    <property type="entry name" value="HTHMARR"/>
</dbReference>
<dbReference type="Pfam" id="PF12802">
    <property type="entry name" value="MarR_2"/>
    <property type="match status" value="1"/>
</dbReference>
<evidence type="ECO:0000313" key="3">
    <source>
        <dbReference type="Proteomes" id="UP000053923"/>
    </source>
</evidence>
<gene>
    <name evidence="2" type="ORF">ADL12_26045</name>
</gene>
<dbReference type="InterPro" id="IPR039422">
    <property type="entry name" value="MarR/SlyA-like"/>
</dbReference>
<dbReference type="InterPro" id="IPR000835">
    <property type="entry name" value="HTH_MarR-typ"/>
</dbReference>
<sequence>MFRDQRADDPAVLQEALGSFVRAFGLHQPETTPCGQPISVSEAHALGELAQEGGELRQVELTRRLRLQKSTVSRLVGQMSARGWVERAPAPDDGRGVVLRLTPSGRRAAQNLAEARRERFSRLLSSIPAHERAGVLHALDVMVEAMDEEQ</sequence>
<dbReference type="OrthoDB" id="3830756at2"/>
<dbReference type="AlphaFoldDB" id="A0A101JQE6"/>
<evidence type="ECO:0000313" key="2">
    <source>
        <dbReference type="EMBL" id="KUL31095.1"/>
    </source>
</evidence>
<dbReference type="PROSITE" id="PS50995">
    <property type="entry name" value="HTH_MARR_2"/>
    <property type="match status" value="1"/>
</dbReference>
<name>A0A101JQE6_9ACTN</name>
<dbReference type="EMBL" id="LLZG01000277">
    <property type="protein sequence ID" value="KUL31095.1"/>
    <property type="molecule type" value="Genomic_DNA"/>
</dbReference>
<comment type="caution">
    <text evidence="2">The sequence shown here is derived from an EMBL/GenBank/DDBJ whole genome shotgun (WGS) entry which is preliminary data.</text>
</comment>
<dbReference type="SMART" id="SM00347">
    <property type="entry name" value="HTH_MARR"/>
    <property type="match status" value="1"/>
</dbReference>
<accession>A0A101JQE6</accession>
<dbReference type="InterPro" id="IPR036390">
    <property type="entry name" value="WH_DNA-bd_sf"/>
</dbReference>
<dbReference type="GO" id="GO:0003700">
    <property type="term" value="F:DNA-binding transcription factor activity"/>
    <property type="evidence" value="ECO:0007669"/>
    <property type="project" value="InterPro"/>
</dbReference>
<keyword evidence="3" id="KW-1185">Reference proteome</keyword>
<dbReference type="InterPro" id="IPR036388">
    <property type="entry name" value="WH-like_DNA-bd_sf"/>
</dbReference>
<proteinExistence type="predicted"/>
<dbReference type="PANTHER" id="PTHR33164:SF99">
    <property type="entry name" value="MARR FAMILY REGULATORY PROTEIN"/>
    <property type="match status" value="1"/>
</dbReference>
<reference evidence="3" key="1">
    <citation type="submission" date="2015-10" db="EMBL/GenBank/DDBJ databases">
        <authorList>
            <person name="Ju K.-S."/>
            <person name="Doroghazi J.R."/>
            <person name="Metcalf W.W."/>
        </authorList>
    </citation>
    <scope>NUCLEOTIDE SEQUENCE [LARGE SCALE GENOMIC DNA]</scope>
    <source>
        <strain evidence="3">NRRL 3151</strain>
    </source>
</reference>
<dbReference type="SUPFAM" id="SSF46785">
    <property type="entry name" value="Winged helix' DNA-binding domain"/>
    <property type="match status" value="1"/>
</dbReference>
<dbReference type="RefSeq" id="WP_062705694.1">
    <property type="nucleotide sequence ID" value="NZ_LLZG01000277.1"/>
</dbReference>
<dbReference type="Proteomes" id="UP000053923">
    <property type="component" value="Unassembled WGS sequence"/>
</dbReference>
<dbReference type="GO" id="GO:0006950">
    <property type="term" value="P:response to stress"/>
    <property type="evidence" value="ECO:0007669"/>
    <property type="project" value="TreeGrafter"/>
</dbReference>
<dbReference type="PANTHER" id="PTHR33164">
    <property type="entry name" value="TRANSCRIPTIONAL REGULATOR, MARR FAMILY"/>
    <property type="match status" value="1"/>
</dbReference>